<dbReference type="PROSITE" id="PS50294">
    <property type="entry name" value="WD_REPEATS_REGION"/>
    <property type="match status" value="1"/>
</dbReference>
<dbReference type="PANTHER" id="PTHR44675:SF1">
    <property type="entry name" value="P21-ACTIVATED PROTEIN KINASE-INTERACTING PROTEIN 1"/>
    <property type="match status" value="1"/>
</dbReference>
<accession>A0AAD9PM96</accession>
<dbReference type="InterPro" id="IPR051959">
    <property type="entry name" value="PAK1-Kinase_Regulator"/>
</dbReference>
<dbReference type="SUPFAM" id="SSF50978">
    <property type="entry name" value="WD40 repeat-like"/>
    <property type="match status" value="1"/>
</dbReference>
<evidence type="ECO:0000313" key="3">
    <source>
        <dbReference type="Proteomes" id="UP001214638"/>
    </source>
</evidence>
<dbReference type="PANTHER" id="PTHR44675">
    <property type="entry name" value="PAK1 INTERACTING PROTEIN 1"/>
    <property type="match status" value="1"/>
</dbReference>
<dbReference type="AlphaFoldDB" id="A0AAD9PM96"/>
<evidence type="ECO:0000256" key="1">
    <source>
        <dbReference type="PROSITE-ProRule" id="PRU00221"/>
    </source>
</evidence>
<dbReference type="PROSITE" id="PS50082">
    <property type="entry name" value="WD_REPEATS_2"/>
    <property type="match status" value="1"/>
</dbReference>
<dbReference type="GeneID" id="94336541"/>
<dbReference type="InterPro" id="IPR001680">
    <property type="entry name" value="WD40_rpt"/>
</dbReference>
<name>A0AAD9PM96_9APIC</name>
<dbReference type="KEGG" id="bdw:94336541"/>
<dbReference type="SMART" id="SM00320">
    <property type="entry name" value="WD40"/>
    <property type="match status" value="2"/>
</dbReference>
<evidence type="ECO:0000313" key="2">
    <source>
        <dbReference type="EMBL" id="KAK2196993.1"/>
    </source>
</evidence>
<organism evidence="2 3">
    <name type="scientific">Babesia duncani</name>
    <dbReference type="NCBI Taxonomy" id="323732"/>
    <lineage>
        <taxon>Eukaryota</taxon>
        <taxon>Sar</taxon>
        <taxon>Alveolata</taxon>
        <taxon>Apicomplexa</taxon>
        <taxon>Aconoidasida</taxon>
        <taxon>Piroplasmida</taxon>
        <taxon>Babesiidae</taxon>
        <taxon>Babesia</taxon>
    </lineage>
</organism>
<dbReference type="EMBL" id="JALLKP010000002">
    <property type="protein sequence ID" value="KAK2196993.1"/>
    <property type="molecule type" value="Genomic_DNA"/>
</dbReference>
<dbReference type="Pfam" id="PF00400">
    <property type="entry name" value="WD40"/>
    <property type="match status" value="1"/>
</dbReference>
<reference evidence="2" key="1">
    <citation type="journal article" date="2023" name="Nat. Microbiol.">
        <title>Babesia duncani multi-omics identifies virulence factors and drug targets.</title>
        <authorList>
            <person name="Singh P."/>
            <person name="Lonardi S."/>
            <person name="Liang Q."/>
            <person name="Vydyam P."/>
            <person name="Khabirova E."/>
            <person name="Fang T."/>
            <person name="Gihaz S."/>
            <person name="Thekkiniath J."/>
            <person name="Munshi M."/>
            <person name="Abel S."/>
            <person name="Ciampossin L."/>
            <person name="Batugedara G."/>
            <person name="Gupta M."/>
            <person name="Lu X.M."/>
            <person name="Lenz T."/>
            <person name="Chakravarty S."/>
            <person name="Cornillot E."/>
            <person name="Hu Y."/>
            <person name="Ma W."/>
            <person name="Gonzalez L.M."/>
            <person name="Sanchez S."/>
            <person name="Estrada K."/>
            <person name="Sanchez-Flores A."/>
            <person name="Montero E."/>
            <person name="Harb O.S."/>
            <person name="Le Roch K.G."/>
            <person name="Mamoun C.B."/>
        </authorList>
    </citation>
    <scope>NUCLEOTIDE SEQUENCE</scope>
    <source>
        <strain evidence="2">WA1</strain>
    </source>
</reference>
<dbReference type="InterPro" id="IPR036322">
    <property type="entry name" value="WD40_repeat_dom_sf"/>
</dbReference>
<gene>
    <name evidence="2" type="ORF">BdWA1_002243</name>
</gene>
<dbReference type="RefSeq" id="XP_067803835.1">
    <property type="nucleotide sequence ID" value="XM_067947271.1"/>
</dbReference>
<dbReference type="Proteomes" id="UP001214638">
    <property type="component" value="Unassembled WGS sequence"/>
</dbReference>
<sequence length="222" mass="24472">MLISAGGYEGGLVGLEIEIHTTNVNSSNGKQNVSYSIHPAFRFLCSQGSIKCIATGEDFLICGGTDETVQVYNLKKRRKHGELMLSQGSITALGAIGNLKNGTIFVGNELGDISLYDAIDLSLLRTLKGHKKAVSGISIHKDKHVFVSTAQDRTIRLWDLRSYLCIFYTKLNHAPIDVIWSLNGKDYLILSETELLRCSTNEEVDIVTFSPAPGDKCWFQCI</sequence>
<dbReference type="Gene3D" id="2.130.10.10">
    <property type="entry name" value="YVTN repeat-like/Quinoprotein amine dehydrogenase"/>
    <property type="match status" value="1"/>
</dbReference>
<protein>
    <submittedName>
        <fullName evidence="2">Bifunctional WD40-repeat-containing domain superfamily/WD40-YVTN repeat-like-containing domain superfamily/WD40 repeat</fullName>
    </submittedName>
</protein>
<keyword evidence="1" id="KW-0853">WD repeat</keyword>
<feature type="repeat" description="WD" evidence="1">
    <location>
        <begin position="127"/>
        <end position="162"/>
    </location>
</feature>
<keyword evidence="3" id="KW-1185">Reference proteome</keyword>
<dbReference type="InterPro" id="IPR015943">
    <property type="entry name" value="WD40/YVTN_repeat-like_dom_sf"/>
</dbReference>
<comment type="caution">
    <text evidence="2">The sequence shown here is derived from an EMBL/GenBank/DDBJ whole genome shotgun (WGS) entry which is preliminary data.</text>
</comment>
<proteinExistence type="predicted"/>